<feature type="domain" description="Type II secretion system protein GspF" evidence="9">
    <location>
        <begin position="75"/>
        <end position="202"/>
    </location>
</feature>
<dbReference type="GO" id="GO:0015628">
    <property type="term" value="P:protein secretion by the type II secretion system"/>
    <property type="evidence" value="ECO:0007669"/>
    <property type="project" value="TreeGrafter"/>
</dbReference>
<feature type="transmembrane region" description="Helical" evidence="8">
    <location>
        <begin position="232"/>
        <end position="251"/>
    </location>
</feature>
<dbReference type="InterPro" id="IPR018076">
    <property type="entry name" value="T2SS_GspF_dom"/>
</dbReference>
<evidence type="ECO:0000313" key="13">
    <source>
        <dbReference type="Proteomes" id="UP000321891"/>
    </source>
</evidence>
<evidence type="ECO:0000256" key="5">
    <source>
        <dbReference type="ARBA" id="ARBA00022692"/>
    </source>
</evidence>
<evidence type="ECO:0000256" key="3">
    <source>
        <dbReference type="ARBA" id="ARBA00022475"/>
    </source>
</evidence>
<dbReference type="PRINTS" id="PR00812">
    <property type="entry name" value="BCTERIALGSPF"/>
</dbReference>
<protein>
    <submittedName>
        <fullName evidence="10">Secretion system type II protein F</fullName>
    </submittedName>
    <submittedName>
        <fullName evidence="11">Type II secretion system protein GspF</fullName>
    </submittedName>
</protein>
<keyword evidence="6 8" id="KW-1133">Transmembrane helix</keyword>
<evidence type="ECO:0000256" key="1">
    <source>
        <dbReference type="ARBA" id="ARBA00004429"/>
    </source>
</evidence>
<proteinExistence type="inferred from homology"/>
<reference evidence="10 12" key="1">
    <citation type="submission" date="2012-11" db="EMBL/GenBank/DDBJ databases">
        <title>Whole genome sequence of Acetobacter cibinongensis 4H-1.</title>
        <authorList>
            <person name="Azuma Y."/>
            <person name="Higashiura N."/>
            <person name="Hirakawa H."/>
            <person name="Matsushita K."/>
        </authorList>
    </citation>
    <scope>NUCLEOTIDE SEQUENCE [LARGE SCALE GENOMIC DNA]</scope>
    <source>
        <strain evidence="10 12">4H-1</strain>
    </source>
</reference>
<feature type="transmembrane region" description="Helical" evidence="8">
    <location>
        <begin position="179"/>
        <end position="201"/>
    </location>
</feature>
<evidence type="ECO:0000313" key="10">
    <source>
        <dbReference type="EMBL" id="GAN60632.1"/>
    </source>
</evidence>
<evidence type="ECO:0000256" key="4">
    <source>
        <dbReference type="ARBA" id="ARBA00022519"/>
    </source>
</evidence>
<dbReference type="EMBL" id="BJVU01000013">
    <property type="protein sequence ID" value="GEL59756.1"/>
    <property type="molecule type" value="Genomic_DNA"/>
</dbReference>
<dbReference type="STRING" id="1231339.Abci_014_044"/>
<reference evidence="11 13" key="2">
    <citation type="submission" date="2019-07" db="EMBL/GenBank/DDBJ databases">
        <title>Whole genome shotgun sequence of Acetobacter cibinongensis NBRC 16605.</title>
        <authorList>
            <person name="Hosoyama A."/>
            <person name="Uohara A."/>
            <person name="Ohji S."/>
            <person name="Ichikawa N."/>
        </authorList>
    </citation>
    <scope>NUCLEOTIDE SEQUENCE [LARGE SCALE GENOMIC DNA]</scope>
    <source>
        <strain evidence="11 13">NBRC 16605</strain>
    </source>
</reference>
<comment type="caution">
    <text evidence="10">The sequence shown here is derived from an EMBL/GenBank/DDBJ whole genome shotgun (WGS) entry which is preliminary data.</text>
</comment>
<dbReference type="PANTHER" id="PTHR30012:SF0">
    <property type="entry name" value="TYPE II SECRETION SYSTEM PROTEIN F-RELATED"/>
    <property type="match status" value="1"/>
</dbReference>
<name>A0A0D6N3P1_9PROT</name>
<evidence type="ECO:0000256" key="6">
    <source>
        <dbReference type="ARBA" id="ARBA00022989"/>
    </source>
</evidence>
<evidence type="ECO:0000313" key="11">
    <source>
        <dbReference type="EMBL" id="GEL59756.1"/>
    </source>
</evidence>
<feature type="domain" description="Type II secretion system protein GspF" evidence="9">
    <location>
        <begin position="283"/>
        <end position="403"/>
    </location>
</feature>
<accession>A0A6N3SU74</accession>
<keyword evidence="4" id="KW-0997">Cell inner membrane</keyword>
<dbReference type="FunFam" id="1.20.81.30:FF:000001">
    <property type="entry name" value="Type II secretion system protein F"/>
    <property type="match status" value="1"/>
</dbReference>
<gene>
    <name evidence="10" type="ORF">Abci_014_044</name>
    <name evidence="11" type="ORF">ACI01nite_23580</name>
</gene>
<evidence type="ECO:0000256" key="7">
    <source>
        <dbReference type="ARBA" id="ARBA00023136"/>
    </source>
</evidence>
<dbReference type="GO" id="GO:0005886">
    <property type="term" value="C:plasma membrane"/>
    <property type="evidence" value="ECO:0007669"/>
    <property type="project" value="UniProtKB-SubCell"/>
</dbReference>
<evidence type="ECO:0000313" key="12">
    <source>
        <dbReference type="Proteomes" id="UP000032671"/>
    </source>
</evidence>
<comment type="similarity">
    <text evidence="2">Belongs to the GSP F family.</text>
</comment>
<keyword evidence="5 8" id="KW-0812">Transmembrane</keyword>
<dbReference type="PANTHER" id="PTHR30012">
    <property type="entry name" value="GENERAL SECRETION PATHWAY PROTEIN"/>
    <property type="match status" value="1"/>
</dbReference>
<evidence type="ECO:0000256" key="8">
    <source>
        <dbReference type="SAM" id="Phobius"/>
    </source>
</evidence>
<dbReference type="RefSeq" id="WP_244877626.1">
    <property type="nucleotide sequence ID" value="NZ_BAMV01000014.1"/>
</dbReference>
<organism evidence="10 12">
    <name type="scientific">Acetobacter cibinongensis</name>
    <dbReference type="NCBI Taxonomy" id="146475"/>
    <lineage>
        <taxon>Bacteria</taxon>
        <taxon>Pseudomonadati</taxon>
        <taxon>Pseudomonadota</taxon>
        <taxon>Alphaproteobacteria</taxon>
        <taxon>Acetobacterales</taxon>
        <taxon>Acetobacteraceae</taxon>
        <taxon>Acetobacter</taxon>
    </lineage>
</organism>
<dbReference type="InterPro" id="IPR003004">
    <property type="entry name" value="GspF/PilC"/>
</dbReference>
<comment type="subcellular location">
    <subcellularLocation>
        <location evidence="1">Cell inner membrane</location>
        <topology evidence="1">Multi-pass membrane protein</topology>
    </subcellularLocation>
</comment>
<dbReference type="Gene3D" id="1.20.81.30">
    <property type="entry name" value="Type II secretion system (T2SS), domain F"/>
    <property type="match status" value="2"/>
</dbReference>
<evidence type="ECO:0000259" key="9">
    <source>
        <dbReference type="Pfam" id="PF00482"/>
    </source>
</evidence>
<keyword evidence="13" id="KW-1185">Reference proteome</keyword>
<evidence type="ECO:0000256" key="2">
    <source>
        <dbReference type="ARBA" id="ARBA00005745"/>
    </source>
</evidence>
<dbReference type="Pfam" id="PF00482">
    <property type="entry name" value="T2SSF"/>
    <property type="match status" value="2"/>
</dbReference>
<sequence length="413" mass="43934">MSITWHYSALTVEGQLQRGQAQGPDEAHVVAYLRRSGLTPVRVTAQSERGRLAGLQISFTLRRTGLRRSQVADITRELALMLGAGLDLDRALRFLIETLPETGRAGLRARTVLIELRDAMRNGGSFATALATRSDSFTPLYINLVKAGEAGGALGEALDRLATLMERERKLTTSIQSALIYPAILVVASIGSVVLLLTGVLPQFVPLFAEAGAQLPFLTRCVIAAGDFLTRWGLGLLLGCLAAMFMLRALLAQPAFRLRFDQTLLRLPVVGALSRNIMAARLTRTLGTLLQNGVSLLSALKISEDVIGNRAGAGAVAAAALVAREGGGLSRPLESTGLFPPRAIHLMRLGEETAQLGPLCLRAAELHEDAVRVDLQRLVALLVPAITVVMGAVVAGIVSALLLAMLGLNDLAH</sequence>
<dbReference type="AlphaFoldDB" id="A0A0D6N3P1"/>
<dbReference type="InterPro" id="IPR042094">
    <property type="entry name" value="T2SS_GspF_sf"/>
</dbReference>
<dbReference type="EMBL" id="BAMV01000014">
    <property type="protein sequence ID" value="GAN60632.1"/>
    <property type="molecule type" value="Genomic_DNA"/>
</dbReference>
<feature type="transmembrane region" description="Helical" evidence="8">
    <location>
        <begin position="378"/>
        <end position="408"/>
    </location>
</feature>
<keyword evidence="3" id="KW-1003">Cell membrane</keyword>
<dbReference type="Proteomes" id="UP000321891">
    <property type="component" value="Unassembled WGS sequence"/>
</dbReference>
<dbReference type="Proteomes" id="UP000032671">
    <property type="component" value="Unassembled WGS sequence"/>
</dbReference>
<keyword evidence="7 8" id="KW-0472">Membrane</keyword>
<accession>A0A0D6N3P1</accession>